<dbReference type="EMBL" id="CP059660">
    <property type="protein sequence ID" value="QRW18508.1"/>
    <property type="molecule type" value="Genomic_DNA"/>
</dbReference>
<protein>
    <recommendedName>
        <fullName evidence="2">DUF4604 domain-containing protein</fullName>
    </recommendedName>
</protein>
<dbReference type="AlphaFoldDB" id="A0A8H8SVU6"/>
<evidence type="ECO:0000259" key="2">
    <source>
        <dbReference type="Pfam" id="PF15377"/>
    </source>
</evidence>
<feature type="compositionally biased region" description="Polar residues" evidence="1">
    <location>
        <begin position="11"/>
        <end position="23"/>
    </location>
</feature>
<reference evidence="3" key="1">
    <citation type="submission" date="2020-05" db="EMBL/GenBank/DDBJ databases">
        <title>Evolutionary and genomic comparisons of hybrid uninucleate and nonhybrid Rhizoctonia fungi.</title>
        <authorList>
            <person name="Li C."/>
            <person name="Chen X."/>
        </authorList>
    </citation>
    <scope>NUCLEOTIDE SEQUENCE</scope>
    <source>
        <strain evidence="3">AG-1 IA</strain>
    </source>
</reference>
<feature type="domain" description="DUF4604" evidence="2">
    <location>
        <begin position="16"/>
        <end position="227"/>
    </location>
</feature>
<gene>
    <name evidence="3" type="ORF">RhiXN_03432</name>
</gene>
<feature type="compositionally biased region" description="Acidic residues" evidence="1">
    <location>
        <begin position="48"/>
        <end position="64"/>
    </location>
</feature>
<feature type="compositionally biased region" description="Basic and acidic residues" evidence="1">
    <location>
        <begin position="125"/>
        <end position="141"/>
    </location>
</feature>
<evidence type="ECO:0000256" key="1">
    <source>
        <dbReference type="SAM" id="MobiDB-lite"/>
    </source>
</evidence>
<dbReference type="GeneID" id="67025712"/>
<feature type="compositionally biased region" description="Pro residues" evidence="1">
    <location>
        <begin position="81"/>
        <end position="91"/>
    </location>
</feature>
<feature type="compositionally biased region" description="Basic and acidic residues" evidence="1">
    <location>
        <begin position="153"/>
        <end position="164"/>
    </location>
</feature>
<name>A0A8H8SVU6_9AGAM</name>
<proteinExistence type="predicted"/>
<dbReference type="Pfam" id="PF15377">
    <property type="entry name" value="DUF4604"/>
    <property type="match status" value="1"/>
</dbReference>
<feature type="compositionally biased region" description="Low complexity" evidence="1">
    <location>
        <begin position="27"/>
        <end position="42"/>
    </location>
</feature>
<dbReference type="Proteomes" id="UP000650533">
    <property type="component" value="Chromosome 3"/>
</dbReference>
<evidence type="ECO:0000313" key="3">
    <source>
        <dbReference type="EMBL" id="QRW18508.1"/>
    </source>
</evidence>
<evidence type="ECO:0000313" key="4">
    <source>
        <dbReference type="Proteomes" id="UP000650533"/>
    </source>
</evidence>
<dbReference type="KEGG" id="rsx:RhiXN_03432"/>
<sequence>MPPRNKGPTPHQISSRLQYSQGVPSFLRQLQSQVGGQLSSQRYGRGDNDDEPEIANMPPDEEDGNVYNPDWDRDVSSSGRPPIPSRPPIPTRPGESSKPNGGRNGTPSEDEEDSGDEKPQIVVLKEGKHLSAKEVEREKRRAQGLPDDESEPDEKSTEAPEAKAKPSKAKSSTFSDPHVSTGAKPKAKRKIIGDGAGSQGDKDKISEKPKKKKAKKETKLLSFGDGED</sequence>
<accession>A0A8H8SVU6</accession>
<dbReference type="InterPro" id="IPR027911">
    <property type="entry name" value="DUF4604"/>
</dbReference>
<feature type="region of interest" description="Disordered" evidence="1">
    <location>
        <begin position="1"/>
        <end position="228"/>
    </location>
</feature>
<organism evidence="3 4">
    <name type="scientific">Rhizoctonia solani</name>
    <dbReference type="NCBI Taxonomy" id="456999"/>
    <lineage>
        <taxon>Eukaryota</taxon>
        <taxon>Fungi</taxon>
        <taxon>Dikarya</taxon>
        <taxon>Basidiomycota</taxon>
        <taxon>Agaricomycotina</taxon>
        <taxon>Agaricomycetes</taxon>
        <taxon>Cantharellales</taxon>
        <taxon>Ceratobasidiaceae</taxon>
        <taxon>Rhizoctonia</taxon>
    </lineage>
</organism>
<dbReference type="RefSeq" id="XP_043178745.1">
    <property type="nucleotide sequence ID" value="XM_043323249.1"/>
</dbReference>